<accession>A0A518HXQ2</accession>
<sequence length="353" mass="36595">MTMAIIAVDIACPVGLCIEQAATSVAAGVSRIEETNWIAPNGNPIKMGRIADDALPPLIEEIAQDRSLTQHAQRLIRLGSIALKAVTEKLGEHSAPVHGFFAMPESGGGSHGDPATLVQSALANTETKLKFAATHVFTGGRASMFQALLAAETFLAQTPDAIAVVGGIDSFHDPILLSQLGSQERLLTDGVQDGMIPGEGAAMLICIDADSAASMNVQPIALINAVAVAEEPGHLTSDDPCMGDGSTEVLAGALKDCEAVHHVYLSFNGEHIWAQEWSIAFLRHSDCFVQGHGVHHPAEHFGDSGAASGAMMTALSAFALASGKASGEHLVWCASDGPLRGACTLSSPLQPAS</sequence>
<protein>
    <submittedName>
        <fullName evidence="1">3-oxoacyl-(Acyl carrier protein) synthase</fullName>
    </submittedName>
</protein>
<proteinExistence type="predicted"/>
<name>A0A518HXQ2_9BACT</name>
<dbReference type="Gene3D" id="3.40.47.10">
    <property type="match status" value="1"/>
</dbReference>
<keyword evidence="2" id="KW-1185">Reference proteome</keyword>
<gene>
    <name evidence="1" type="ORF">Enr13x_55150</name>
</gene>
<dbReference type="InterPro" id="IPR016039">
    <property type="entry name" value="Thiolase-like"/>
</dbReference>
<dbReference type="Proteomes" id="UP000319004">
    <property type="component" value="Chromosome"/>
</dbReference>
<dbReference type="EMBL" id="CP037423">
    <property type="protein sequence ID" value="QDV45636.1"/>
    <property type="molecule type" value="Genomic_DNA"/>
</dbReference>
<reference evidence="1 2" key="1">
    <citation type="submission" date="2019-03" db="EMBL/GenBank/DDBJ databases">
        <title>Deep-cultivation of Planctomycetes and their phenomic and genomic characterization uncovers novel biology.</title>
        <authorList>
            <person name="Wiegand S."/>
            <person name="Jogler M."/>
            <person name="Boedeker C."/>
            <person name="Pinto D."/>
            <person name="Vollmers J."/>
            <person name="Rivas-Marin E."/>
            <person name="Kohn T."/>
            <person name="Peeters S.H."/>
            <person name="Heuer A."/>
            <person name="Rast P."/>
            <person name="Oberbeckmann S."/>
            <person name="Bunk B."/>
            <person name="Jeske O."/>
            <person name="Meyerdierks A."/>
            <person name="Storesund J.E."/>
            <person name="Kallscheuer N."/>
            <person name="Luecker S."/>
            <person name="Lage O.M."/>
            <person name="Pohl T."/>
            <person name="Merkel B.J."/>
            <person name="Hornburger P."/>
            <person name="Mueller R.-W."/>
            <person name="Bruemmer F."/>
            <person name="Labrenz M."/>
            <person name="Spormann A.M."/>
            <person name="Op den Camp H."/>
            <person name="Overmann J."/>
            <person name="Amann R."/>
            <person name="Jetten M.S.M."/>
            <person name="Mascher T."/>
            <person name="Medema M.H."/>
            <person name="Devos D.P."/>
            <person name="Kaster A.-K."/>
            <person name="Ovreas L."/>
            <person name="Rohde M."/>
            <person name="Galperin M.Y."/>
            <person name="Jogler C."/>
        </authorList>
    </citation>
    <scope>NUCLEOTIDE SEQUENCE [LARGE SCALE GENOMIC DNA]</scope>
    <source>
        <strain evidence="1 2">Enr13</strain>
    </source>
</reference>
<organism evidence="1 2">
    <name type="scientific">Stieleria neptunia</name>
    <dbReference type="NCBI Taxonomy" id="2527979"/>
    <lineage>
        <taxon>Bacteria</taxon>
        <taxon>Pseudomonadati</taxon>
        <taxon>Planctomycetota</taxon>
        <taxon>Planctomycetia</taxon>
        <taxon>Pirellulales</taxon>
        <taxon>Pirellulaceae</taxon>
        <taxon>Stieleria</taxon>
    </lineage>
</organism>
<dbReference type="KEGG" id="snep:Enr13x_55150"/>
<dbReference type="AlphaFoldDB" id="A0A518HXQ2"/>
<dbReference type="GO" id="GO:0016746">
    <property type="term" value="F:acyltransferase activity"/>
    <property type="evidence" value="ECO:0007669"/>
    <property type="project" value="InterPro"/>
</dbReference>
<evidence type="ECO:0000313" key="2">
    <source>
        <dbReference type="Proteomes" id="UP000319004"/>
    </source>
</evidence>
<dbReference type="SUPFAM" id="SSF53901">
    <property type="entry name" value="Thiolase-like"/>
    <property type="match status" value="2"/>
</dbReference>
<evidence type="ECO:0000313" key="1">
    <source>
        <dbReference type="EMBL" id="QDV45636.1"/>
    </source>
</evidence>